<gene>
    <name evidence="2" type="ORF">GCM10008905_27910</name>
</gene>
<dbReference type="InterPro" id="IPR006175">
    <property type="entry name" value="YjgF/YER057c/UK114"/>
</dbReference>
<proteinExistence type="inferred from homology"/>
<dbReference type="InterPro" id="IPR035959">
    <property type="entry name" value="RutC-like_sf"/>
</dbReference>
<dbReference type="PANTHER" id="PTHR11803:SF39">
    <property type="entry name" value="2-IMINOBUTANOATE_2-IMINOPROPANOATE DEAMINASE"/>
    <property type="match status" value="1"/>
</dbReference>
<dbReference type="RefSeq" id="WP_343770617.1">
    <property type="nucleotide sequence ID" value="NZ_BAAACF010000003.1"/>
</dbReference>
<dbReference type="PANTHER" id="PTHR11803">
    <property type="entry name" value="2-IMINOBUTANOATE/2-IMINOPROPANOATE DEAMINASE RIDA"/>
    <property type="match status" value="1"/>
</dbReference>
<dbReference type="NCBIfam" id="TIGR00004">
    <property type="entry name" value="Rid family detoxifying hydrolase"/>
    <property type="match status" value="1"/>
</dbReference>
<dbReference type="EMBL" id="BAAACF010000003">
    <property type="protein sequence ID" value="GAA0728686.1"/>
    <property type="molecule type" value="Genomic_DNA"/>
</dbReference>
<keyword evidence="3" id="KW-1185">Reference proteome</keyword>
<dbReference type="Gene3D" id="3.30.1330.40">
    <property type="entry name" value="RutC-like"/>
    <property type="match status" value="1"/>
</dbReference>
<dbReference type="InterPro" id="IPR019897">
    <property type="entry name" value="RidA_CS"/>
</dbReference>
<dbReference type="Proteomes" id="UP001500339">
    <property type="component" value="Unassembled WGS sequence"/>
</dbReference>
<evidence type="ECO:0000313" key="2">
    <source>
        <dbReference type="EMBL" id="GAA0728686.1"/>
    </source>
</evidence>
<name>A0ABN1J5A7_9CLOT</name>
<comment type="caution">
    <text evidence="2">The sequence shown here is derived from an EMBL/GenBank/DDBJ whole genome shotgun (WGS) entry which is preliminary data.</text>
</comment>
<reference evidence="2 3" key="1">
    <citation type="journal article" date="2019" name="Int. J. Syst. Evol. Microbiol.">
        <title>The Global Catalogue of Microorganisms (GCM) 10K type strain sequencing project: providing services to taxonomists for standard genome sequencing and annotation.</title>
        <authorList>
            <consortium name="The Broad Institute Genomics Platform"/>
            <consortium name="The Broad Institute Genome Sequencing Center for Infectious Disease"/>
            <person name="Wu L."/>
            <person name="Ma J."/>
        </authorList>
    </citation>
    <scope>NUCLEOTIDE SEQUENCE [LARGE SCALE GENOMIC DNA]</scope>
    <source>
        <strain evidence="2 3">JCM 1405</strain>
    </source>
</reference>
<dbReference type="InterPro" id="IPR006056">
    <property type="entry name" value="RidA"/>
</dbReference>
<sequence length="127" mass="13798">MKKVISTELAPKAIGPYSQGIVFGELVFLSGQIPVDPATGEIVTGEDPIVAQTHQSMTNIKNILASQDLNFDNVIKSTVFITDMNDFPKVNEVYASYFGKTYPARSCVQVAKLPKGALVEIEVIAHK</sequence>
<accession>A0ABN1J5A7</accession>
<evidence type="ECO:0000313" key="3">
    <source>
        <dbReference type="Proteomes" id="UP001500339"/>
    </source>
</evidence>
<evidence type="ECO:0000256" key="1">
    <source>
        <dbReference type="ARBA" id="ARBA00010552"/>
    </source>
</evidence>
<dbReference type="SUPFAM" id="SSF55298">
    <property type="entry name" value="YjgF-like"/>
    <property type="match status" value="1"/>
</dbReference>
<comment type="similarity">
    <text evidence="1">Belongs to the RutC family.</text>
</comment>
<dbReference type="PROSITE" id="PS01094">
    <property type="entry name" value="UPF0076"/>
    <property type="match status" value="1"/>
</dbReference>
<dbReference type="CDD" id="cd00448">
    <property type="entry name" value="YjgF_YER057c_UK114_family"/>
    <property type="match status" value="1"/>
</dbReference>
<protein>
    <submittedName>
        <fullName evidence="2">RidA family protein</fullName>
    </submittedName>
</protein>
<dbReference type="Pfam" id="PF01042">
    <property type="entry name" value="Ribonuc_L-PSP"/>
    <property type="match status" value="1"/>
</dbReference>
<organism evidence="2 3">
    <name type="scientific">Clostridium malenominatum</name>
    <dbReference type="NCBI Taxonomy" id="1539"/>
    <lineage>
        <taxon>Bacteria</taxon>
        <taxon>Bacillati</taxon>
        <taxon>Bacillota</taxon>
        <taxon>Clostridia</taxon>
        <taxon>Eubacteriales</taxon>
        <taxon>Clostridiaceae</taxon>
        <taxon>Clostridium</taxon>
    </lineage>
</organism>